<dbReference type="RefSeq" id="WP_145299785.1">
    <property type="nucleotide sequence ID" value="NZ_CP036319.1"/>
</dbReference>
<proteinExistence type="predicted"/>
<evidence type="ECO:0000313" key="2">
    <source>
        <dbReference type="EMBL" id="TWU66354.1"/>
    </source>
</evidence>
<dbReference type="EMBL" id="SJPZ01000001">
    <property type="protein sequence ID" value="TWU66354.1"/>
    <property type="molecule type" value="Genomic_DNA"/>
</dbReference>
<accession>A0A5C6FVJ3</accession>
<dbReference type="Proteomes" id="UP000316476">
    <property type="component" value="Unassembled WGS sequence"/>
</dbReference>
<keyword evidence="4" id="KW-1185">Reference proteome</keyword>
<reference evidence="3 4" key="1">
    <citation type="submission" date="2019-02" db="EMBL/GenBank/DDBJ databases">
        <title>Deep-cultivation of Planctomycetes and their phenomic and genomic characterization uncovers novel biology.</title>
        <authorList>
            <person name="Wiegand S."/>
            <person name="Jogler M."/>
            <person name="Boedeker C."/>
            <person name="Pinto D."/>
            <person name="Vollmers J."/>
            <person name="Rivas-Marin E."/>
            <person name="Kohn T."/>
            <person name="Peeters S.H."/>
            <person name="Heuer A."/>
            <person name="Rast P."/>
            <person name="Oberbeckmann S."/>
            <person name="Bunk B."/>
            <person name="Jeske O."/>
            <person name="Meyerdierks A."/>
            <person name="Storesund J.E."/>
            <person name="Kallscheuer N."/>
            <person name="Luecker S."/>
            <person name="Lage O.M."/>
            <person name="Pohl T."/>
            <person name="Merkel B.J."/>
            <person name="Hornburger P."/>
            <person name="Mueller R.-W."/>
            <person name="Bruemmer F."/>
            <person name="Labrenz M."/>
            <person name="Spormann A.M."/>
            <person name="Op Den Camp H."/>
            <person name="Overmann J."/>
            <person name="Amann R."/>
            <person name="Jetten M.S.M."/>
            <person name="Mascher T."/>
            <person name="Medema M.H."/>
            <person name="Devos D.P."/>
            <person name="Kaster A.-K."/>
            <person name="Ovreas L."/>
            <person name="Rohde M."/>
            <person name="Galperin M.Y."/>
            <person name="Jogler C."/>
        </authorList>
    </citation>
    <scope>NUCLEOTIDE SEQUENCE [LARGE SCALE GENOMIC DNA]</scope>
    <source>
        <strain evidence="1 4">Pan14r</strain>
        <strain evidence="2 3">V7</strain>
    </source>
</reference>
<organism evidence="1 4">
    <name type="scientific">Crateriforma conspicua</name>
    <dbReference type="NCBI Taxonomy" id="2527996"/>
    <lineage>
        <taxon>Bacteria</taxon>
        <taxon>Pseudomonadati</taxon>
        <taxon>Planctomycetota</taxon>
        <taxon>Planctomycetia</taxon>
        <taxon>Planctomycetales</taxon>
        <taxon>Planctomycetaceae</taxon>
        <taxon>Crateriforma</taxon>
    </lineage>
</organism>
<comment type="caution">
    <text evidence="1">The sequence shown here is derived from an EMBL/GenBank/DDBJ whole genome shotgun (WGS) entry which is preliminary data.</text>
</comment>
<sequence length="159" mass="17932">MATMTEKRTLVVNPAFLQEIKDSNPDLWQTIHQLRQTCETEDGSAATVRSLTRLLDTLRDQLSMQFALEEAYGFVEIPVGSSVRMLTDPEHFQKTSLAHDQHCQLYLRLSELAEQAEELQYRGVGIEGFRGLIAAVEAFDARLRQHEQLEADLIASAGN</sequence>
<gene>
    <name evidence="1" type="ORF">Pan14r_19530</name>
    <name evidence="2" type="ORF">V7x_19190</name>
</gene>
<accession>A0A5C5Y4L8</accession>
<protein>
    <recommendedName>
        <fullName evidence="5">Hemerythrin-like domain-containing protein</fullName>
    </recommendedName>
</protein>
<dbReference type="AlphaFoldDB" id="A0A5C5Y4L8"/>
<dbReference type="EMBL" id="SJPL01000001">
    <property type="protein sequence ID" value="TWT69663.1"/>
    <property type="molecule type" value="Genomic_DNA"/>
</dbReference>
<name>A0A5C5Y4L8_9PLAN</name>
<dbReference type="OrthoDB" id="276004at2"/>
<evidence type="ECO:0000313" key="4">
    <source>
        <dbReference type="Proteomes" id="UP000317238"/>
    </source>
</evidence>
<evidence type="ECO:0008006" key="5">
    <source>
        <dbReference type="Google" id="ProtNLM"/>
    </source>
</evidence>
<dbReference type="Proteomes" id="UP000317238">
    <property type="component" value="Unassembled WGS sequence"/>
</dbReference>
<evidence type="ECO:0000313" key="1">
    <source>
        <dbReference type="EMBL" id="TWT69663.1"/>
    </source>
</evidence>
<evidence type="ECO:0000313" key="3">
    <source>
        <dbReference type="Proteomes" id="UP000316476"/>
    </source>
</evidence>